<protein>
    <submittedName>
        <fullName evidence="4">Transmembrane protein</fullName>
    </submittedName>
</protein>
<keyword evidence="2" id="KW-0732">Signal</keyword>
<evidence type="ECO:0000256" key="2">
    <source>
        <dbReference type="SAM" id="SignalP"/>
    </source>
</evidence>
<organism evidence="3 4">
    <name type="scientific">Acrobeloides nanus</name>
    <dbReference type="NCBI Taxonomy" id="290746"/>
    <lineage>
        <taxon>Eukaryota</taxon>
        <taxon>Metazoa</taxon>
        <taxon>Ecdysozoa</taxon>
        <taxon>Nematoda</taxon>
        <taxon>Chromadorea</taxon>
        <taxon>Rhabditida</taxon>
        <taxon>Tylenchina</taxon>
        <taxon>Cephalobomorpha</taxon>
        <taxon>Cephaloboidea</taxon>
        <taxon>Cephalobidae</taxon>
        <taxon>Acrobeloides</taxon>
    </lineage>
</organism>
<dbReference type="AlphaFoldDB" id="A0A914EI70"/>
<feature type="transmembrane region" description="Helical" evidence="1">
    <location>
        <begin position="131"/>
        <end position="149"/>
    </location>
</feature>
<keyword evidence="1" id="KW-0812">Transmembrane</keyword>
<reference evidence="4" key="1">
    <citation type="submission" date="2022-11" db="UniProtKB">
        <authorList>
            <consortium name="WormBaseParasite"/>
        </authorList>
    </citation>
    <scope>IDENTIFICATION</scope>
</reference>
<accession>A0A914EI70</accession>
<dbReference type="Proteomes" id="UP000887540">
    <property type="component" value="Unplaced"/>
</dbReference>
<keyword evidence="3" id="KW-1185">Reference proteome</keyword>
<evidence type="ECO:0000313" key="4">
    <source>
        <dbReference type="WBParaSite" id="ACRNAN_scaffold8487.g6790.t1"/>
    </source>
</evidence>
<feature type="signal peptide" evidence="2">
    <location>
        <begin position="1"/>
        <end position="17"/>
    </location>
</feature>
<sequence length="154" mass="17022">MWTKIIFLLIFTQYSIQQQNTVSSLPSCLGNQSDVPNLVGMCHGQFACNTCLDLAVISKSTDECNNNQTCIDLNLYGYCYPLFLAGMLSAFCNMLIQPVNTSVSQDPTQNISTLCSTILNAPCSDNSSSNLHNISLYVICIALLVKFYLRNKII</sequence>
<evidence type="ECO:0000313" key="3">
    <source>
        <dbReference type="Proteomes" id="UP000887540"/>
    </source>
</evidence>
<keyword evidence="1" id="KW-1133">Transmembrane helix</keyword>
<name>A0A914EI70_9BILA</name>
<evidence type="ECO:0000256" key="1">
    <source>
        <dbReference type="SAM" id="Phobius"/>
    </source>
</evidence>
<dbReference type="WBParaSite" id="ACRNAN_scaffold8487.g6790.t1">
    <property type="protein sequence ID" value="ACRNAN_scaffold8487.g6790.t1"/>
    <property type="gene ID" value="ACRNAN_scaffold8487.g6790"/>
</dbReference>
<feature type="chain" id="PRO_5037984907" evidence="2">
    <location>
        <begin position="18"/>
        <end position="154"/>
    </location>
</feature>
<proteinExistence type="predicted"/>
<keyword evidence="1" id="KW-0472">Membrane</keyword>